<sequence>MLTRGVSFLYDSVRPHTIELLSTCLFHLWNKSLSEYHFFNKLMDFLGGQQFSNDETVQDAFEKCLRVVEWKVYDEGIQQLVLIGFKNVLTSMTIMQRNNDMI</sequence>
<reference evidence="1" key="1">
    <citation type="submission" date="2018-04" db="EMBL/GenBank/DDBJ databases">
        <title>Transcriptome assembly of Sipha flava.</title>
        <authorList>
            <person name="Scully E.D."/>
            <person name="Geib S.M."/>
            <person name="Palmer N.A."/>
            <person name="Koch K."/>
            <person name="Bradshaw J."/>
            <person name="Heng-Moss T."/>
            <person name="Sarath G."/>
        </authorList>
    </citation>
    <scope>NUCLEOTIDE SEQUENCE</scope>
</reference>
<protein>
    <submittedName>
        <fullName evidence="1">Uncharacterized protein</fullName>
    </submittedName>
</protein>
<accession>A0A2S2QFE2</accession>
<dbReference type="AlphaFoldDB" id="A0A2S2QFE2"/>
<gene>
    <name evidence="1" type="ORF">g.1467</name>
</gene>
<proteinExistence type="predicted"/>
<evidence type="ECO:0000313" key="1">
    <source>
        <dbReference type="EMBL" id="MBY76446.1"/>
    </source>
</evidence>
<dbReference type="EMBL" id="GGMS01007243">
    <property type="protein sequence ID" value="MBY76446.1"/>
    <property type="molecule type" value="Transcribed_RNA"/>
</dbReference>
<organism evidence="1">
    <name type="scientific">Sipha flava</name>
    <name type="common">yellow sugarcane aphid</name>
    <dbReference type="NCBI Taxonomy" id="143950"/>
    <lineage>
        <taxon>Eukaryota</taxon>
        <taxon>Metazoa</taxon>
        <taxon>Ecdysozoa</taxon>
        <taxon>Arthropoda</taxon>
        <taxon>Hexapoda</taxon>
        <taxon>Insecta</taxon>
        <taxon>Pterygota</taxon>
        <taxon>Neoptera</taxon>
        <taxon>Paraneoptera</taxon>
        <taxon>Hemiptera</taxon>
        <taxon>Sternorrhyncha</taxon>
        <taxon>Aphidomorpha</taxon>
        <taxon>Aphidoidea</taxon>
        <taxon>Aphididae</taxon>
        <taxon>Sipha</taxon>
    </lineage>
</organism>
<name>A0A2S2QFE2_9HEMI</name>